<evidence type="ECO:0000256" key="6">
    <source>
        <dbReference type="SAM" id="MobiDB-lite"/>
    </source>
</evidence>
<dbReference type="AlphaFoldDB" id="A0A6J5XE84"/>
<dbReference type="EMBL" id="CAEKKB010000005">
    <property type="protein sequence ID" value="CAB4311241.1"/>
    <property type="molecule type" value="Genomic_DNA"/>
</dbReference>
<feature type="transmembrane region" description="Helical" evidence="7">
    <location>
        <begin position="157"/>
        <end position="176"/>
    </location>
</feature>
<dbReference type="Proteomes" id="UP000507245">
    <property type="component" value="Unassembled WGS sequence"/>
</dbReference>
<dbReference type="Pfam" id="PF05078">
    <property type="entry name" value="DUF679"/>
    <property type="match status" value="1"/>
</dbReference>
<evidence type="ECO:0000256" key="3">
    <source>
        <dbReference type="ARBA" id="ARBA00022692"/>
    </source>
</evidence>
<comment type="similarity">
    <text evidence="2">Belongs to the plant DMP1 protein family.</text>
</comment>
<feature type="compositionally biased region" description="Pro residues" evidence="6">
    <location>
        <begin position="37"/>
        <end position="51"/>
    </location>
</feature>
<evidence type="ECO:0000256" key="4">
    <source>
        <dbReference type="ARBA" id="ARBA00022989"/>
    </source>
</evidence>
<reference evidence="9" key="1">
    <citation type="journal article" date="2020" name="Genome Biol.">
        <title>Gamete binning: chromosome-level and haplotype-resolved genome assembly enabled by high-throughput single-cell sequencing of gamete genomes.</title>
        <authorList>
            <person name="Campoy J.A."/>
            <person name="Sun H."/>
            <person name="Goel M."/>
            <person name="Jiao W.-B."/>
            <person name="Folz-Donahue K."/>
            <person name="Wang N."/>
            <person name="Rubio M."/>
            <person name="Liu C."/>
            <person name="Kukat C."/>
            <person name="Ruiz D."/>
            <person name="Huettel B."/>
            <person name="Schneeberger K."/>
        </authorList>
    </citation>
    <scope>NUCLEOTIDE SEQUENCE [LARGE SCALE GENOMIC DNA]</scope>
    <source>
        <strain evidence="9">cv. Rojo Pasion</strain>
    </source>
</reference>
<accession>A0A6J5XE84</accession>
<evidence type="ECO:0000256" key="1">
    <source>
        <dbReference type="ARBA" id="ARBA00004141"/>
    </source>
</evidence>
<keyword evidence="5 7" id="KW-0472">Membrane</keyword>
<comment type="subcellular location">
    <subcellularLocation>
        <location evidence="1">Membrane</location>
        <topology evidence="1">Multi-pass membrane protein</topology>
    </subcellularLocation>
</comment>
<protein>
    <submittedName>
        <fullName evidence="8">Uncharacterized protein</fullName>
    </submittedName>
</protein>
<dbReference type="GO" id="GO:0005737">
    <property type="term" value="C:cytoplasm"/>
    <property type="evidence" value="ECO:0007669"/>
    <property type="project" value="UniProtKB-ARBA"/>
</dbReference>
<evidence type="ECO:0000313" key="9">
    <source>
        <dbReference type="Proteomes" id="UP000507245"/>
    </source>
</evidence>
<dbReference type="InterPro" id="IPR007770">
    <property type="entry name" value="DMP"/>
</dbReference>
<keyword evidence="4 7" id="KW-1133">Transmembrane helix</keyword>
<evidence type="ECO:0000256" key="7">
    <source>
        <dbReference type="SAM" id="Phobius"/>
    </source>
</evidence>
<feature type="compositionally biased region" description="Pro residues" evidence="6">
    <location>
        <begin position="64"/>
        <end position="76"/>
    </location>
</feature>
<organism evidence="8 9">
    <name type="scientific">Prunus armeniaca</name>
    <name type="common">Apricot</name>
    <name type="synonym">Armeniaca vulgaris</name>
    <dbReference type="NCBI Taxonomy" id="36596"/>
    <lineage>
        <taxon>Eukaryota</taxon>
        <taxon>Viridiplantae</taxon>
        <taxon>Streptophyta</taxon>
        <taxon>Embryophyta</taxon>
        <taxon>Tracheophyta</taxon>
        <taxon>Spermatophyta</taxon>
        <taxon>Magnoliopsida</taxon>
        <taxon>eudicotyledons</taxon>
        <taxon>Gunneridae</taxon>
        <taxon>Pentapetalae</taxon>
        <taxon>rosids</taxon>
        <taxon>fabids</taxon>
        <taxon>Rosales</taxon>
        <taxon>Rosaceae</taxon>
        <taxon>Amygdaloideae</taxon>
        <taxon>Amygdaleae</taxon>
        <taxon>Prunus</taxon>
    </lineage>
</organism>
<keyword evidence="3 7" id="KW-0812">Transmembrane</keyword>
<name>A0A6J5XE84_PRUAR</name>
<gene>
    <name evidence="8" type="ORF">ORAREDHAP_LOCUS33336</name>
</gene>
<evidence type="ECO:0000256" key="5">
    <source>
        <dbReference type="ARBA" id="ARBA00023136"/>
    </source>
</evidence>
<sequence>MSLDQPNTYHTIDIRCSFHYYQPTSLHTLRIGTLTPPENPQLPHPPSPNVPSPKTLPGTSNLANPPPTCPLPRLPTPHPHLSPARLLVTPPSAHALIPSPPPFALLVFRFASPHLQASRLDGQVYYAWPTNQGAYFCLTTRMPHGASLPDLARTDTGFMDLFMHVLSVFVFGAVALRDKDCCGVSPPYALAMKTQEVLNLVPLGIWAYLHLAVLWSSPPEYMHLDTLLHLANPYHWFLFVLT</sequence>
<keyword evidence="9" id="KW-1185">Reference proteome</keyword>
<feature type="region of interest" description="Disordered" evidence="6">
    <location>
        <begin position="31"/>
        <end position="76"/>
    </location>
</feature>
<feature type="transmembrane region" description="Helical" evidence="7">
    <location>
        <begin position="197"/>
        <end position="215"/>
    </location>
</feature>
<dbReference type="GO" id="GO:0016020">
    <property type="term" value="C:membrane"/>
    <property type="evidence" value="ECO:0007669"/>
    <property type="project" value="UniProtKB-SubCell"/>
</dbReference>
<proteinExistence type="inferred from homology"/>
<evidence type="ECO:0000256" key="2">
    <source>
        <dbReference type="ARBA" id="ARBA00008707"/>
    </source>
</evidence>
<evidence type="ECO:0000313" key="8">
    <source>
        <dbReference type="EMBL" id="CAB4311241.1"/>
    </source>
</evidence>